<feature type="region of interest" description="Disordered" evidence="1">
    <location>
        <begin position="23"/>
        <end position="43"/>
    </location>
</feature>
<evidence type="ECO:0000313" key="3">
    <source>
        <dbReference type="Proteomes" id="UP000278807"/>
    </source>
</evidence>
<dbReference type="EMBL" id="UZAE01008639">
    <property type="protein sequence ID" value="VDO02702.1"/>
    <property type="molecule type" value="Genomic_DNA"/>
</dbReference>
<evidence type="ECO:0000313" key="4">
    <source>
        <dbReference type="WBParaSite" id="HNAJ_0000684601-mRNA-1"/>
    </source>
</evidence>
<organism evidence="4">
    <name type="scientific">Rodentolepis nana</name>
    <name type="common">Dwarf tapeworm</name>
    <name type="synonym">Hymenolepis nana</name>
    <dbReference type="NCBI Taxonomy" id="102285"/>
    <lineage>
        <taxon>Eukaryota</taxon>
        <taxon>Metazoa</taxon>
        <taxon>Spiralia</taxon>
        <taxon>Lophotrochozoa</taxon>
        <taxon>Platyhelminthes</taxon>
        <taxon>Cestoda</taxon>
        <taxon>Eucestoda</taxon>
        <taxon>Cyclophyllidea</taxon>
        <taxon>Hymenolepididae</taxon>
        <taxon>Rodentolepis</taxon>
    </lineage>
</organism>
<proteinExistence type="predicted"/>
<evidence type="ECO:0000313" key="2">
    <source>
        <dbReference type="EMBL" id="VDO02702.1"/>
    </source>
</evidence>
<evidence type="ECO:0000256" key="1">
    <source>
        <dbReference type="SAM" id="MobiDB-lite"/>
    </source>
</evidence>
<dbReference type="WBParaSite" id="HNAJ_0000684601-mRNA-1">
    <property type="protein sequence ID" value="HNAJ_0000684601-mRNA-1"/>
    <property type="gene ID" value="HNAJ_0000684601"/>
</dbReference>
<reference evidence="4" key="1">
    <citation type="submission" date="2017-02" db="UniProtKB">
        <authorList>
            <consortium name="WormBaseParasite"/>
        </authorList>
    </citation>
    <scope>IDENTIFICATION</scope>
</reference>
<gene>
    <name evidence="2" type="ORF">HNAJ_LOCUS6842</name>
</gene>
<dbReference type="STRING" id="102285.A0A0R3TIF5"/>
<dbReference type="Proteomes" id="UP000278807">
    <property type="component" value="Unassembled WGS sequence"/>
</dbReference>
<keyword evidence="3" id="KW-1185">Reference proteome</keyword>
<name>A0A0R3TIF5_RODNA</name>
<accession>A0A0R3TIF5</accession>
<dbReference type="AlphaFoldDB" id="A0A0R3TIF5"/>
<reference evidence="2 3" key="2">
    <citation type="submission" date="2018-11" db="EMBL/GenBank/DDBJ databases">
        <authorList>
            <consortium name="Pathogen Informatics"/>
        </authorList>
    </citation>
    <scope>NUCLEOTIDE SEQUENCE [LARGE SCALE GENOMIC DNA]</scope>
</reference>
<sequence length="103" mass="12018">MEELLCQVQDVYGDESLALLDFEDGDDEEVYPPNRSERTTSTAELTEFPSTDSVDGSLNNSMERVEPLLMMKRRYFIIVPIDRRRRLISLPQRQLEVLPRPMI</sequence>
<protein>
    <submittedName>
        <fullName evidence="2 4">Uncharacterized protein</fullName>
    </submittedName>
</protein>